<sequence length="57" mass="6523">MKEKGRQGEEPTIANGIDDDEELSERATEEEIKNGESTRVITLSYDEDPRLGDNRRE</sequence>
<dbReference type="EMBL" id="JBHSOZ010000010">
    <property type="protein sequence ID" value="MFC5714334.1"/>
    <property type="molecule type" value="Genomic_DNA"/>
</dbReference>
<evidence type="ECO:0000256" key="1">
    <source>
        <dbReference type="SAM" id="MobiDB-lite"/>
    </source>
</evidence>
<proteinExistence type="predicted"/>
<accession>A0ABW0YWC0</accession>
<evidence type="ECO:0000313" key="3">
    <source>
        <dbReference type="Proteomes" id="UP001596142"/>
    </source>
</evidence>
<organism evidence="2 3">
    <name type="scientific">Thalassorhabdus alkalitolerans</name>
    <dbReference type="NCBI Taxonomy" id="2282697"/>
    <lineage>
        <taxon>Bacteria</taxon>
        <taxon>Bacillati</taxon>
        <taxon>Bacillota</taxon>
        <taxon>Bacilli</taxon>
        <taxon>Bacillales</taxon>
        <taxon>Bacillaceae</taxon>
        <taxon>Thalassorhabdus</taxon>
    </lineage>
</organism>
<name>A0ABW0YWC0_9BACI</name>
<comment type="caution">
    <text evidence="2">The sequence shown here is derived from an EMBL/GenBank/DDBJ whole genome shotgun (WGS) entry which is preliminary data.</text>
</comment>
<reference evidence="3" key="1">
    <citation type="journal article" date="2019" name="Int. J. Syst. Evol. Microbiol.">
        <title>The Global Catalogue of Microorganisms (GCM) 10K type strain sequencing project: providing services to taxonomists for standard genome sequencing and annotation.</title>
        <authorList>
            <consortium name="The Broad Institute Genomics Platform"/>
            <consortium name="The Broad Institute Genome Sequencing Center for Infectious Disease"/>
            <person name="Wu L."/>
            <person name="Ma J."/>
        </authorList>
    </citation>
    <scope>NUCLEOTIDE SEQUENCE [LARGE SCALE GENOMIC DNA]</scope>
    <source>
        <strain evidence="3">CECT 7184</strain>
    </source>
</reference>
<evidence type="ECO:0000313" key="2">
    <source>
        <dbReference type="EMBL" id="MFC5714334.1"/>
    </source>
</evidence>
<gene>
    <name evidence="2" type="ORF">ACFPU1_16410</name>
</gene>
<feature type="region of interest" description="Disordered" evidence="1">
    <location>
        <begin position="1"/>
        <end position="57"/>
    </location>
</feature>
<keyword evidence="3" id="KW-1185">Reference proteome</keyword>
<dbReference type="Proteomes" id="UP001596142">
    <property type="component" value="Unassembled WGS sequence"/>
</dbReference>
<feature type="compositionally biased region" description="Basic and acidic residues" evidence="1">
    <location>
        <begin position="24"/>
        <end position="36"/>
    </location>
</feature>
<protein>
    <submittedName>
        <fullName evidence="2">Uncharacterized protein</fullName>
    </submittedName>
</protein>
<feature type="compositionally biased region" description="Basic and acidic residues" evidence="1">
    <location>
        <begin position="47"/>
        <end position="57"/>
    </location>
</feature>
<dbReference type="RefSeq" id="WP_198153430.1">
    <property type="nucleotide sequence ID" value="NZ_JBHSOZ010000010.1"/>
</dbReference>